<keyword evidence="2" id="KW-1185">Reference proteome</keyword>
<protein>
    <submittedName>
        <fullName evidence="1">Uncharacterized protein</fullName>
    </submittedName>
</protein>
<organism evidence="1 2">
    <name type="scientific">Trachymyrmex septentrionalis</name>
    <dbReference type="NCBI Taxonomy" id="34720"/>
    <lineage>
        <taxon>Eukaryota</taxon>
        <taxon>Metazoa</taxon>
        <taxon>Ecdysozoa</taxon>
        <taxon>Arthropoda</taxon>
        <taxon>Hexapoda</taxon>
        <taxon>Insecta</taxon>
        <taxon>Pterygota</taxon>
        <taxon>Neoptera</taxon>
        <taxon>Endopterygota</taxon>
        <taxon>Hymenoptera</taxon>
        <taxon>Apocrita</taxon>
        <taxon>Aculeata</taxon>
        <taxon>Formicoidea</taxon>
        <taxon>Formicidae</taxon>
        <taxon>Myrmicinae</taxon>
        <taxon>Trachymyrmex</taxon>
    </lineage>
</organism>
<reference evidence="1 2" key="1">
    <citation type="submission" date="2016-03" db="EMBL/GenBank/DDBJ databases">
        <title>Trachymyrmex septentrionalis WGS genome.</title>
        <authorList>
            <person name="Nygaard S."/>
            <person name="Hu H."/>
            <person name="Boomsma J."/>
            <person name="Zhang G."/>
        </authorList>
    </citation>
    <scope>NUCLEOTIDE SEQUENCE [LARGE SCALE GENOMIC DNA]</scope>
    <source>
        <strain evidence="1">Tsep2-gDNA-1</strain>
        <tissue evidence="1">Whole body</tissue>
    </source>
</reference>
<name>A0A151JVS2_9HYME</name>
<accession>A0A151JVS2</accession>
<dbReference type="Proteomes" id="UP000078541">
    <property type="component" value="Unassembled WGS sequence"/>
</dbReference>
<proteinExistence type="predicted"/>
<dbReference type="EMBL" id="KQ981688">
    <property type="protein sequence ID" value="KYN37910.1"/>
    <property type="molecule type" value="Genomic_DNA"/>
</dbReference>
<gene>
    <name evidence="1" type="ORF">ALC56_07706</name>
</gene>
<evidence type="ECO:0000313" key="2">
    <source>
        <dbReference type="Proteomes" id="UP000078541"/>
    </source>
</evidence>
<evidence type="ECO:0000313" key="1">
    <source>
        <dbReference type="EMBL" id="KYN37910.1"/>
    </source>
</evidence>
<dbReference type="AlphaFoldDB" id="A0A151JVS2"/>
<sequence>MKRVPHVVFLCTHPKGSLLILYQAAFRPDEVNYKVHETLAFQEWIWTRWKPAKRITFI</sequence>